<organism evidence="2 3">
    <name type="scientific">Pannonibacter tanglangensis</name>
    <dbReference type="NCBI Taxonomy" id="2750084"/>
    <lineage>
        <taxon>Bacteria</taxon>
        <taxon>Pseudomonadati</taxon>
        <taxon>Pseudomonadota</taxon>
        <taxon>Alphaproteobacteria</taxon>
        <taxon>Hyphomicrobiales</taxon>
        <taxon>Stappiaceae</taxon>
        <taxon>Pannonibacter</taxon>
    </lineage>
</organism>
<gene>
    <name evidence="2" type="ORF">GWI72_12095</name>
</gene>
<proteinExistence type="predicted"/>
<dbReference type="AlphaFoldDB" id="A0A7X5F3B5"/>
<feature type="compositionally biased region" description="Pro residues" evidence="1">
    <location>
        <begin position="97"/>
        <end position="112"/>
    </location>
</feature>
<evidence type="ECO:0000313" key="3">
    <source>
        <dbReference type="Proteomes" id="UP000586722"/>
    </source>
</evidence>
<feature type="compositionally biased region" description="Basic and acidic residues" evidence="1">
    <location>
        <begin position="176"/>
        <end position="190"/>
    </location>
</feature>
<keyword evidence="3" id="KW-1185">Reference proteome</keyword>
<accession>A0A7X5F3B5</accession>
<feature type="compositionally biased region" description="Low complexity" evidence="1">
    <location>
        <begin position="202"/>
        <end position="216"/>
    </location>
</feature>
<feature type="compositionally biased region" description="Basic and acidic residues" evidence="1">
    <location>
        <begin position="78"/>
        <end position="87"/>
    </location>
</feature>
<evidence type="ECO:0000256" key="1">
    <source>
        <dbReference type="SAM" id="MobiDB-lite"/>
    </source>
</evidence>
<dbReference type="EMBL" id="JAABLQ010000001">
    <property type="protein sequence ID" value="NBN79010.1"/>
    <property type="molecule type" value="Genomic_DNA"/>
</dbReference>
<protein>
    <submittedName>
        <fullName evidence="2">Uncharacterized protein</fullName>
    </submittedName>
</protein>
<comment type="caution">
    <text evidence="2">The sequence shown here is derived from an EMBL/GenBank/DDBJ whole genome shotgun (WGS) entry which is preliminary data.</text>
</comment>
<feature type="compositionally biased region" description="Low complexity" evidence="1">
    <location>
        <begin position="113"/>
        <end position="126"/>
    </location>
</feature>
<name>A0A7X5F3B5_9HYPH</name>
<reference evidence="3" key="1">
    <citation type="submission" date="2020-01" db="EMBL/GenBank/DDBJ databases">
        <authorList>
            <person name="Fang Y."/>
            <person name="Sun R."/>
            <person name="Nie L."/>
            <person name="He J."/>
            <person name="Hao L."/>
            <person name="Wang L."/>
            <person name="Su S."/>
            <person name="Lv E."/>
            <person name="Zhang Z."/>
            <person name="Xie R."/>
            <person name="Liu H."/>
        </authorList>
    </citation>
    <scope>NUCLEOTIDE SEQUENCE [LARGE SCALE GENOMIC DNA]</scope>
    <source>
        <strain evidence="3">XCT-53</strain>
    </source>
</reference>
<feature type="compositionally biased region" description="Pro residues" evidence="1">
    <location>
        <begin position="158"/>
        <end position="172"/>
    </location>
</feature>
<feature type="region of interest" description="Disordered" evidence="1">
    <location>
        <begin position="77"/>
        <end position="216"/>
    </location>
</feature>
<dbReference type="Proteomes" id="UP000586722">
    <property type="component" value="Unassembled WGS sequence"/>
</dbReference>
<evidence type="ECO:0000313" key="2">
    <source>
        <dbReference type="EMBL" id="NBN79010.1"/>
    </source>
</evidence>
<sequence length="249" mass="25687">MHKILTSAEFATADQLRAFLRFVVEAAISDQIVNLKGYTIATAALGRGPDFNPNTDPIVRVEAARLRKRLQDYYAGSGRDDPIRIDIPKGSYAPRFELPPAPSPSPAAPRIPPETTAAAAPVPARARTAEQTAGPHDTGTASVTGDAYGDASGEAPLSLPPLSPPPLFPAPSSPDRLARHPEARPGRGTEGDGAQGQGYGQAQGQVPGPAQGAALPVPAGPVTRGLRQPQLLGVVALVAFLAGLAVGRI</sequence>
<feature type="compositionally biased region" description="Gly residues" evidence="1">
    <location>
        <begin position="191"/>
        <end position="201"/>
    </location>
</feature>